<dbReference type="AlphaFoldDB" id="A0A2M6XD23"/>
<dbReference type="Pfam" id="PF21956">
    <property type="entry name" value="DUF6922"/>
    <property type="match status" value="1"/>
</dbReference>
<gene>
    <name evidence="2" type="ORF">COT44_02730</name>
</gene>
<evidence type="ECO:0000313" key="2">
    <source>
        <dbReference type="EMBL" id="PIU03517.1"/>
    </source>
</evidence>
<evidence type="ECO:0000313" key="3">
    <source>
        <dbReference type="Proteomes" id="UP000228996"/>
    </source>
</evidence>
<proteinExistence type="predicted"/>
<dbReference type="Proteomes" id="UP000228996">
    <property type="component" value="Unassembled WGS sequence"/>
</dbReference>
<dbReference type="InterPro" id="IPR053830">
    <property type="entry name" value="DUF6922"/>
</dbReference>
<sequence>MLPEKFYKYFWDVEAKLIDPQKNSLFVIQRMLDKGNEESVSWVLDNFDKETIKETFTTLRDFSPKVAYFWKLFLDIPENKIVCLQKPYQQMRKSHWPY</sequence>
<feature type="domain" description="DUF6922" evidence="1">
    <location>
        <begin position="8"/>
        <end position="55"/>
    </location>
</feature>
<comment type="caution">
    <text evidence="2">The sequence shown here is derived from an EMBL/GenBank/DDBJ whole genome shotgun (WGS) entry which is preliminary data.</text>
</comment>
<evidence type="ECO:0000259" key="1">
    <source>
        <dbReference type="Pfam" id="PF21956"/>
    </source>
</evidence>
<accession>A0A2M6XD23</accession>
<protein>
    <recommendedName>
        <fullName evidence="1">DUF6922 domain-containing protein</fullName>
    </recommendedName>
</protein>
<organism evidence="2 3">
    <name type="scientific">Candidatus Shapirobacteria bacterium CG08_land_8_20_14_0_20_39_18</name>
    <dbReference type="NCBI Taxonomy" id="1974883"/>
    <lineage>
        <taxon>Bacteria</taxon>
        <taxon>Candidatus Shapironibacteriota</taxon>
    </lineage>
</organism>
<dbReference type="EMBL" id="PEYO01000016">
    <property type="protein sequence ID" value="PIU03517.1"/>
    <property type="molecule type" value="Genomic_DNA"/>
</dbReference>
<name>A0A2M6XD23_9BACT</name>
<reference evidence="3" key="1">
    <citation type="submission" date="2017-09" db="EMBL/GenBank/DDBJ databases">
        <title>Depth-based differentiation of microbial function through sediment-hosted aquifers and enrichment of novel symbionts in the deep terrestrial subsurface.</title>
        <authorList>
            <person name="Probst A.J."/>
            <person name="Ladd B."/>
            <person name="Jarett J.K."/>
            <person name="Geller-Mcgrath D.E."/>
            <person name="Sieber C.M.K."/>
            <person name="Emerson J.B."/>
            <person name="Anantharaman K."/>
            <person name="Thomas B.C."/>
            <person name="Malmstrom R."/>
            <person name="Stieglmeier M."/>
            <person name="Klingl A."/>
            <person name="Woyke T."/>
            <person name="Ryan C.M."/>
            <person name="Banfield J.F."/>
        </authorList>
    </citation>
    <scope>NUCLEOTIDE SEQUENCE [LARGE SCALE GENOMIC DNA]</scope>
</reference>